<organism evidence="1 3">
    <name type="scientific">Haloferax mediterranei (strain ATCC 33500 / DSM 1411 / JCM 8866 / NBRC 14739 / NCIMB 2177 / R-4)</name>
    <name type="common">Halobacterium mediterranei</name>
    <dbReference type="NCBI Taxonomy" id="523841"/>
    <lineage>
        <taxon>Archaea</taxon>
        <taxon>Methanobacteriati</taxon>
        <taxon>Methanobacteriota</taxon>
        <taxon>Stenosarchaea group</taxon>
        <taxon>Halobacteria</taxon>
        <taxon>Halobacteriales</taxon>
        <taxon>Haloferacaceae</taxon>
        <taxon>Haloferax</taxon>
    </lineage>
</organism>
<gene>
    <name evidence="1" type="ordered locus">HFX_4101</name>
    <name evidence="2" type="ORF">C439_16498</name>
</gene>
<reference evidence="1 3" key="2">
    <citation type="journal article" date="2012" name="J. Bacteriol.">
        <title>Complete genome sequence of the metabolically versatile halophilic archaeon Haloferax mediterranei, a poly(3-hydroxybutyrate-co-3-hydroxyvalerate) producer.</title>
        <authorList>
            <person name="Han J."/>
            <person name="Zhang F."/>
            <person name="Hou J."/>
            <person name="Liu X."/>
            <person name="Li M."/>
            <person name="Liu H."/>
            <person name="Cai L."/>
            <person name="Zhang B."/>
            <person name="Chen Y."/>
            <person name="Zhou J."/>
            <person name="Hu S."/>
            <person name="Xiang H."/>
        </authorList>
    </citation>
    <scope>NUCLEOTIDE SEQUENCE [LARGE SCALE GENOMIC DNA]</scope>
    <source>
        <strain evidence="3">ATCC 33500 / DSM 1411 / JCM 8866 / NBRC 14739 / NCIMB 2177 / R-4</strain>
        <strain evidence="1">CGMCC 1.2087</strain>
        <plasmid evidence="3">pHM100</plasmid>
    </source>
</reference>
<dbReference type="KEGG" id="hme:HFX_4101"/>
<reference evidence="1" key="4">
    <citation type="submission" date="2014-05" db="EMBL/GenBank/DDBJ databases">
        <authorList>
            <person name="Wang L."/>
            <person name="Yang H."/>
            <person name="Xiang H."/>
        </authorList>
    </citation>
    <scope>NUCLEOTIDE SEQUENCE</scope>
    <source>
        <strain evidence="1">CGMCC 1.2087</strain>
        <plasmid evidence="1">pHM100</plasmid>
    </source>
</reference>
<sequence length="39" mass="4514">MSYSTMTLTETVDYLAEELDLERSEHVRQVGKAVARLRD</sequence>
<dbReference type="Proteomes" id="UP000006469">
    <property type="component" value="Plasmid pHM100"/>
</dbReference>
<dbReference type="PATRIC" id="fig|523841.21.peg.3329"/>
<evidence type="ECO:0000313" key="2">
    <source>
        <dbReference type="EMBL" id="ELZ97536.1"/>
    </source>
</evidence>
<dbReference type="Proteomes" id="UP000011603">
    <property type="component" value="Unassembled WGS sequence"/>
</dbReference>
<protein>
    <submittedName>
        <fullName evidence="1">Uncharacterized protein</fullName>
    </submittedName>
</protein>
<evidence type="ECO:0000313" key="4">
    <source>
        <dbReference type="Proteomes" id="UP000011603"/>
    </source>
</evidence>
<evidence type="ECO:0000313" key="3">
    <source>
        <dbReference type="Proteomes" id="UP000006469"/>
    </source>
</evidence>
<dbReference type="AlphaFoldDB" id="I3R982"/>
<reference evidence="2 4" key="3">
    <citation type="journal article" date="2014" name="PLoS Genet.">
        <title>Phylogenetically driven sequencing of extremely halophilic archaea reveals strategies for static and dynamic osmo-response.</title>
        <authorList>
            <person name="Becker E.A."/>
            <person name="Seitzer P.M."/>
            <person name="Tritt A."/>
            <person name="Larsen D."/>
            <person name="Krusor M."/>
            <person name="Yao A.I."/>
            <person name="Wu D."/>
            <person name="Madern D."/>
            <person name="Eisen J.A."/>
            <person name="Darling A.E."/>
            <person name="Facciotti M.T."/>
        </authorList>
    </citation>
    <scope>NUCLEOTIDE SEQUENCE [LARGE SCALE GENOMIC DNA]</scope>
    <source>
        <strain evidence="2">ATCC 33500</strain>
        <strain evidence="4">ATCC 33500 / DSM 1411 / JCM 8866 / NBRC 14739 / NCIMB 2177 / R-4</strain>
    </source>
</reference>
<name>I3R982_HALMT</name>
<geneLocation type="plasmid" evidence="1 3">
    <name>pHM100</name>
</geneLocation>
<dbReference type="EMBL" id="CP001869">
    <property type="protein sequence ID" value="AFK20792.1"/>
    <property type="molecule type" value="Genomic_DNA"/>
</dbReference>
<dbReference type="EMBL" id="AOLO01000014">
    <property type="protein sequence ID" value="ELZ97536.1"/>
    <property type="molecule type" value="Genomic_DNA"/>
</dbReference>
<proteinExistence type="predicted"/>
<dbReference type="HOGENOM" id="CLU_3371288_0_0_2"/>
<reference evidence="1" key="1">
    <citation type="journal article" date="2012" name="Appl. Environ. Microbiol.">
        <title>Identification of the haloarchaeal phasin (PhaP) that functions in polyhydroxyalkanoate accumulation and granule formation in Haloferax mediterranei.</title>
        <authorList>
            <person name="Cai S."/>
            <person name="Cai L."/>
            <person name="Liu H."/>
            <person name="Liu X."/>
            <person name="Han J."/>
            <person name="Zhou J."/>
            <person name="Xiang H."/>
        </authorList>
    </citation>
    <scope>NUCLEOTIDE SEQUENCE</scope>
    <source>
        <strain evidence="1">CGMCC 1.2087</strain>
    </source>
</reference>
<keyword evidence="1" id="KW-0614">Plasmid</keyword>
<keyword evidence="4" id="KW-1185">Reference proteome</keyword>
<evidence type="ECO:0000313" key="1">
    <source>
        <dbReference type="EMBL" id="AFK20792.1"/>
    </source>
</evidence>
<accession>I3R982</accession>